<accession>J9FYS6</accession>
<protein>
    <submittedName>
        <fullName evidence="1">Uncharacterized protein</fullName>
    </submittedName>
</protein>
<sequence length="61" mass="7239">MRCWAAVDRVEGCRAEEQFPSIYNRCVLLIAATLMEDFTAKSSYLDKKRYITFSEKYILFF</sequence>
<evidence type="ECO:0000313" key="1">
    <source>
        <dbReference type="EMBL" id="EJX00112.1"/>
    </source>
</evidence>
<organism evidence="1">
    <name type="scientific">gut metagenome</name>
    <dbReference type="NCBI Taxonomy" id="749906"/>
    <lineage>
        <taxon>unclassified sequences</taxon>
        <taxon>metagenomes</taxon>
        <taxon>organismal metagenomes</taxon>
    </lineage>
</organism>
<dbReference type="AlphaFoldDB" id="J9FYS6"/>
<dbReference type="EMBL" id="AMCI01003528">
    <property type="protein sequence ID" value="EJX00112.1"/>
    <property type="molecule type" value="Genomic_DNA"/>
</dbReference>
<name>J9FYS6_9ZZZZ</name>
<proteinExistence type="predicted"/>
<gene>
    <name evidence="1" type="ORF">EVA_11781</name>
</gene>
<comment type="caution">
    <text evidence="1">The sequence shown here is derived from an EMBL/GenBank/DDBJ whole genome shotgun (WGS) entry which is preliminary data.</text>
</comment>
<reference evidence="1" key="1">
    <citation type="journal article" date="2012" name="PLoS ONE">
        <title>Gene sets for utilization of primary and secondary nutrition supplies in the distal gut of endangered iberian lynx.</title>
        <authorList>
            <person name="Alcaide M."/>
            <person name="Messina E."/>
            <person name="Richter M."/>
            <person name="Bargiela R."/>
            <person name="Peplies J."/>
            <person name="Huws S.A."/>
            <person name="Newbold C.J."/>
            <person name="Golyshin P.N."/>
            <person name="Simon M.A."/>
            <person name="Lopez G."/>
            <person name="Yakimov M.M."/>
            <person name="Ferrer M."/>
        </authorList>
    </citation>
    <scope>NUCLEOTIDE SEQUENCE</scope>
</reference>